<dbReference type="EMBL" id="QFQP01000165">
    <property type="protein sequence ID" value="PZR02890.1"/>
    <property type="molecule type" value="Genomic_DNA"/>
</dbReference>
<dbReference type="NCBIfam" id="TIGR00211">
    <property type="entry name" value="glyS"/>
    <property type="match status" value="1"/>
</dbReference>
<dbReference type="GO" id="GO:0006426">
    <property type="term" value="P:glycyl-tRNA aminoacylation"/>
    <property type="evidence" value="ECO:0007669"/>
    <property type="project" value="InterPro"/>
</dbReference>
<feature type="non-terminal residue" evidence="9">
    <location>
        <position position="293"/>
    </location>
</feature>
<protein>
    <recommendedName>
        <fullName evidence="2">glycine--tRNA ligase</fullName>
        <ecNumber evidence="2">6.1.1.14</ecNumber>
    </recommendedName>
</protein>
<dbReference type="SUPFAM" id="SSF109604">
    <property type="entry name" value="HD-domain/PDEase-like"/>
    <property type="match status" value="1"/>
</dbReference>
<dbReference type="GO" id="GO:0005524">
    <property type="term" value="F:ATP binding"/>
    <property type="evidence" value="ECO:0007669"/>
    <property type="project" value="UniProtKB-KW"/>
</dbReference>
<evidence type="ECO:0000256" key="1">
    <source>
        <dbReference type="ARBA" id="ARBA00008226"/>
    </source>
</evidence>
<reference evidence="9 10" key="1">
    <citation type="submission" date="2017-08" db="EMBL/GenBank/DDBJ databases">
        <title>Infants hospitalized years apart are colonized by the same room-sourced microbial strains.</title>
        <authorList>
            <person name="Brooks B."/>
            <person name="Olm M.R."/>
            <person name="Firek B.A."/>
            <person name="Baker R."/>
            <person name="Thomas B.C."/>
            <person name="Morowitz M.J."/>
            <person name="Banfield J.F."/>
        </authorList>
    </citation>
    <scope>NUCLEOTIDE SEQUENCE [LARGE SCALE GENOMIC DNA]</scope>
    <source>
        <strain evidence="9">S2_003_000_R2_14</strain>
    </source>
</reference>
<keyword evidence="3 9" id="KW-0436">Ligase</keyword>
<keyword evidence="7" id="KW-0030">Aminoacyl-tRNA synthetase</keyword>
<evidence type="ECO:0000313" key="9">
    <source>
        <dbReference type="EMBL" id="PZR02890.1"/>
    </source>
</evidence>
<evidence type="ECO:0000313" key="10">
    <source>
        <dbReference type="Proteomes" id="UP000249061"/>
    </source>
</evidence>
<dbReference type="Pfam" id="PF02092">
    <property type="entry name" value="tRNA_synt_2f"/>
    <property type="match status" value="1"/>
</dbReference>
<keyword evidence="4" id="KW-0547">Nucleotide-binding</keyword>
<accession>A0A2W5SKA8</accession>
<proteinExistence type="inferred from homology"/>
<comment type="catalytic activity">
    <reaction evidence="8">
        <text>tRNA(Gly) + glycine + ATP = glycyl-tRNA(Gly) + AMP + diphosphate</text>
        <dbReference type="Rhea" id="RHEA:16013"/>
        <dbReference type="Rhea" id="RHEA-COMP:9664"/>
        <dbReference type="Rhea" id="RHEA-COMP:9683"/>
        <dbReference type="ChEBI" id="CHEBI:30616"/>
        <dbReference type="ChEBI" id="CHEBI:33019"/>
        <dbReference type="ChEBI" id="CHEBI:57305"/>
        <dbReference type="ChEBI" id="CHEBI:78442"/>
        <dbReference type="ChEBI" id="CHEBI:78522"/>
        <dbReference type="ChEBI" id="CHEBI:456215"/>
        <dbReference type="EC" id="6.1.1.14"/>
    </reaction>
</comment>
<dbReference type="GO" id="GO:0005829">
    <property type="term" value="C:cytosol"/>
    <property type="evidence" value="ECO:0007669"/>
    <property type="project" value="TreeGrafter"/>
</dbReference>
<evidence type="ECO:0000256" key="4">
    <source>
        <dbReference type="ARBA" id="ARBA00022741"/>
    </source>
</evidence>
<evidence type="ECO:0000256" key="5">
    <source>
        <dbReference type="ARBA" id="ARBA00022840"/>
    </source>
</evidence>
<keyword evidence="6" id="KW-0648">Protein biosynthesis</keyword>
<dbReference type="InterPro" id="IPR006194">
    <property type="entry name" value="Gly-tRNA-synth_heterodimer"/>
</dbReference>
<evidence type="ECO:0000256" key="6">
    <source>
        <dbReference type="ARBA" id="ARBA00022917"/>
    </source>
</evidence>
<dbReference type="GO" id="GO:0004820">
    <property type="term" value="F:glycine-tRNA ligase activity"/>
    <property type="evidence" value="ECO:0007669"/>
    <property type="project" value="UniProtKB-EC"/>
</dbReference>
<dbReference type="PROSITE" id="PS50861">
    <property type="entry name" value="AA_TRNA_LIGASE_II_GLYAB"/>
    <property type="match status" value="1"/>
</dbReference>
<dbReference type="InterPro" id="IPR015944">
    <property type="entry name" value="Gly-tRNA-synth_bsu"/>
</dbReference>
<dbReference type="AlphaFoldDB" id="A0A2W5SKA8"/>
<dbReference type="EC" id="6.1.1.14" evidence="2"/>
<gene>
    <name evidence="9" type="ORF">DI536_36740</name>
</gene>
<name>A0A2W5SKA8_9BACT</name>
<evidence type="ECO:0000256" key="8">
    <source>
        <dbReference type="ARBA" id="ARBA00047937"/>
    </source>
</evidence>
<comment type="caution">
    <text evidence="9">The sequence shown here is derived from an EMBL/GenBank/DDBJ whole genome shotgun (WGS) entry which is preliminary data.</text>
</comment>
<sequence>MVGAIDDRLVSRLAERVPQLATIVYHNRLGTQLERVGRVRALAQAIAQKIGADPALAERAALLAKADLVTHMVGEFPELQGTMGRYYALADGEDPRVADAIEQHYRPRFAGDALPGNDVATALALADKLETLAGMFGIGQQPTGDKDPFALRRHALGVIRMLVEGNLPLSLFDLVNAAFSVFPQGMLGDAHTDLETFVFERLRGHLREAGYGANEIEAVLCMRPVQLDQVPRQLEAVRAFAGLPEAESLAAANKRVVNILKQAEAKGESFINAEAGMLREPAERALFEALRKT</sequence>
<dbReference type="PANTHER" id="PTHR30075:SF2">
    <property type="entry name" value="GLYCINE--TRNA LIGASE, CHLOROPLASTIC_MITOCHONDRIAL 2"/>
    <property type="match status" value="1"/>
</dbReference>
<organism evidence="9 10">
    <name type="scientific">Archangium gephyra</name>
    <dbReference type="NCBI Taxonomy" id="48"/>
    <lineage>
        <taxon>Bacteria</taxon>
        <taxon>Pseudomonadati</taxon>
        <taxon>Myxococcota</taxon>
        <taxon>Myxococcia</taxon>
        <taxon>Myxococcales</taxon>
        <taxon>Cystobacterineae</taxon>
        <taxon>Archangiaceae</taxon>
        <taxon>Archangium</taxon>
    </lineage>
</organism>
<dbReference type="Proteomes" id="UP000249061">
    <property type="component" value="Unassembled WGS sequence"/>
</dbReference>
<evidence type="ECO:0000256" key="3">
    <source>
        <dbReference type="ARBA" id="ARBA00022598"/>
    </source>
</evidence>
<comment type="similarity">
    <text evidence="1">Belongs to the class-II aminoacyl-tRNA synthetase family.</text>
</comment>
<evidence type="ECO:0000256" key="7">
    <source>
        <dbReference type="ARBA" id="ARBA00023146"/>
    </source>
</evidence>
<keyword evidence="5" id="KW-0067">ATP-binding</keyword>
<dbReference type="PANTHER" id="PTHR30075">
    <property type="entry name" value="GLYCYL-TRNA SYNTHETASE"/>
    <property type="match status" value="1"/>
</dbReference>
<evidence type="ECO:0000256" key="2">
    <source>
        <dbReference type="ARBA" id="ARBA00012829"/>
    </source>
</evidence>